<gene>
    <name evidence="4" type="ORF">IDM40_07770</name>
</gene>
<sequence length="148" mass="16600">MQDQRLPLKQIRASDGERDLTVERLTRAFVEGRLDRDEYERRVGVALGAVRLGELNPLTADLPRPTSSGRRPRFNETRRGGDAGSWMIPLREWKEEWRWWGGAAAVLTGLWGVTSLVGGVLLPFWPAVPLAIWATLLLVSAVDPRQSS</sequence>
<protein>
    <submittedName>
        <fullName evidence="4">DUF1707 domain-containing protein</fullName>
    </submittedName>
</protein>
<reference evidence="4 5" key="1">
    <citation type="submission" date="2020-09" db="EMBL/GenBank/DDBJ databases">
        <title>Diversity and distribution of actinomycetes associated with coral in the coast of Hainan.</title>
        <authorList>
            <person name="Li F."/>
        </authorList>
    </citation>
    <scope>NUCLEOTIDE SEQUENCE [LARGE SCALE GENOMIC DNA]</scope>
    <source>
        <strain evidence="4 5">HNM0947</strain>
    </source>
</reference>
<feature type="transmembrane region" description="Helical" evidence="2">
    <location>
        <begin position="124"/>
        <end position="142"/>
    </location>
</feature>
<evidence type="ECO:0000256" key="2">
    <source>
        <dbReference type="SAM" id="Phobius"/>
    </source>
</evidence>
<keyword evidence="2" id="KW-0472">Membrane</keyword>
<evidence type="ECO:0000259" key="3">
    <source>
        <dbReference type="Pfam" id="PF08044"/>
    </source>
</evidence>
<dbReference type="EMBL" id="JADBGI010000005">
    <property type="protein sequence ID" value="MBE2998600.1"/>
    <property type="molecule type" value="Genomic_DNA"/>
</dbReference>
<comment type="caution">
    <text evidence="4">The sequence shown here is derived from an EMBL/GenBank/DDBJ whole genome shotgun (WGS) entry which is preliminary data.</text>
</comment>
<dbReference type="Pfam" id="PF08044">
    <property type="entry name" value="DUF1707"/>
    <property type="match status" value="1"/>
</dbReference>
<keyword evidence="5" id="KW-1185">Reference proteome</keyword>
<feature type="transmembrane region" description="Helical" evidence="2">
    <location>
        <begin position="97"/>
        <end position="118"/>
    </location>
</feature>
<dbReference type="Proteomes" id="UP000806528">
    <property type="component" value="Unassembled WGS sequence"/>
</dbReference>
<keyword evidence="2" id="KW-0812">Transmembrane</keyword>
<feature type="region of interest" description="Disordered" evidence="1">
    <location>
        <begin position="58"/>
        <end position="78"/>
    </location>
</feature>
<evidence type="ECO:0000256" key="1">
    <source>
        <dbReference type="SAM" id="MobiDB-lite"/>
    </source>
</evidence>
<accession>A0ABR9P427</accession>
<dbReference type="RefSeq" id="WP_193121237.1">
    <property type="nucleotide sequence ID" value="NZ_JADBGI010000005.1"/>
</dbReference>
<feature type="domain" description="DUF1707" evidence="3">
    <location>
        <begin position="11"/>
        <end position="63"/>
    </location>
</feature>
<keyword evidence="2" id="KW-1133">Transmembrane helix</keyword>
<name>A0ABR9P427_9ACTN</name>
<evidence type="ECO:0000313" key="4">
    <source>
        <dbReference type="EMBL" id="MBE2998600.1"/>
    </source>
</evidence>
<dbReference type="InterPro" id="IPR012551">
    <property type="entry name" value="DUF1707_SHOCT-like"/>
</dbReference>
<evidence type="ECO:0000313" key="5">
    <source>
        <dbReference type="Proteomes" id="UP000806528"/>
    </source>
</evidence>
<proteinExistence type="predicted"/>
<organism evidence="4 5">
    <name type="scientific">Nocardiopsis coralli</name>
    <dbReference type="NCBI Taxonomy" id="2772213"/>
    <lineage>
        <taxon>Bacteria</taxon>
        <taxon>Bacillati</taxon>
        <taxon>Actinomycetota</taxon>
        <taxon>Actinomycetes</taxon>
        <taxon>Streptosporangiales</taxon>
        <taxon>Nocardiopsidaceae</taxon>
        <taxon>Nocardiopsis</taxon>
    </lineage>
</organism>